<accession>A0A6J5ZN88</accession>
<evidence type="ECO:0000313" key="5">
    <source>
        <dbReference type="EMBL" id="CAB4344164.1"/>
    </source>
</evidence>
<keyword evidence="3" id="KW-0808">Transferase</keyword>
<name>A0A6J5ZN88_9ZZZZ</name>
<proteinExistence type="inferred from homology"/>
<comment type="similarity">
    <text evidence="1">Belongs to the glycosyltransferase 2 family.</text>
</comment>
<dbReference type="PANTHER" id="PTHR43179:SF12">
    <property type="entry name" value="GALACTOFURANOSYLTRANSFERASE GLFT2"/>
    <property type="match status" value="1"/>
</dbReference>
<feature type="domain" description="Glycosyltransferase 2-like" evidence="4">
    <location>
        <begin position="7"/>
        <end position="167"/>
    </location>
</feature>
<evidence type="ECO:0000256" key="1">
    <source>
        <dbReference type="ARBA" id="ARBA00006739"/>
    </source>
</evidence>
<dbReference type="AlphaFoldDB" id="A0A6J5ZN88"/>
<dbReference type="GO" id="GO:0016757">
    <property type="term" value="F:glycosyltransferase activity"/>
    <property type="evidence" value="ECO:0007669"/>
    <property type="project" value="UniProtKB-KW"/>
</dbReference>
<reference evidence="5" key="1">
    <citation type="submission" date="2020-05" db="EMBL/GenBank/DDBJ databases">
        <authorList>
            <person name="Chiriac C."/>
            <person name="Salcher M."/>
            <person name="Ghai R."/>
            <person name="Kavagutti S V."/>
        </authorList>
    </citation>
    <scope>NUCLEOTIDE SEQUENCE</scope>
</reference>
<protein>
    <submittedName>
        <fullName evidence="5">Unannotated protein</fullName>
    </submittedName>
</protein>
<dbReference type="SUPFAM" id="SSF53448">
    <property type="entry name" value="Nucleotide-diphospho-sugar transferases"/>
    <property type="match status" value="2"/>
</dbReference>
<evidence type="ECO:0000256" key="3">
    <source>
        <dbReference type="ARBA" id="ARBA00022679"/>
    </source>
</evidence>
<sequence>MLPSAAIIVPTRGRPHYLDRALASIAPQAAALGVEVIVVDDGPEISTRTVAEAHGARYISDGAGDGLNAARNRGVKASDAELLIFTDDDVEVHAGWLLALLEGAAEQPEQVGVFSGPIHAKIEDHRFRACGREGWPITTTELGPSDADCVYAWGSNMMIRRSAFESVGLFDPLLGGGGDEEEWEERWRESGGRIRYLAAAGVDHIRCGDDSRLSSLCAVARSRGRVARRFDEARSQAPGLVAELRTFVGCLWHGPRHLCAMGPVTAAHSWGRIEATLSRAPLGETPLVEGVNDFLSPGSGTVAGRRAKLLALADRGTDLVELRSRRALQRAAAGSPRRSVLVLTIASDHGGSLLTQQRAELGRSQHTVELRVAAAAGAGKFENLNALIAAADEREYDWIVVLDDDVDLPSGFLDSFLFAAEEAGLEIAQPAHRLHSHAAWPITRRRRGVRSRRTTFVEIGPVTAFAPSAAKALIPFPELRTGWGLDAHWAAIAAQRGWPIGIVDATPVGHTLRPVAADYPREDAIAEAQEFLQGRPYLRRDEIRTVGIQR</sequence>
<dbReference type="Pfam" id="PF00535">
    <property type="entry name" value="Glycos_transf_2"/>
    <property type="match status" value="1"/>
</dbReference>
<evidence type="ECO:0000259" key="4">
    <source>
        <dbReference type="Pfam" id="PF00535"/>
    </source>
</evidence>
<evidence type="ECO:0000256" key="2">
    <source>
        <dbReference type="ARBA" id="ARBA00022676"/>
    </source>
</evidence>
<organism evidence="5">
    <name type="scientific">freshwater metagenome</name>
    <dbReference type="NCBI Taxonomy" id="449393"/>
    <lineage>
        <taxon>unclassified sequences</taxon>
        <taxon>metagenomes</taxon>
        <taxon>ecological metagenomes</taxon>
    </lineage>
</organism>
<dbReference type="CDD" id="cd00761">
    <property type="entry name" value="Glyco_tranf_GTA_type"/>
    <property type="match status" value="1"/>
</dbReference>
<dbReference type="InterPro" id="IPR029044">
    <property type="entry name" value="Nucleotide-diphossugar_trans"/>
</dbReference>
<dbReference type="InterPro" id="IPR001173">
    <property type="entry name" value="Glyco_trans_2-like"/>
</dbReference>
<dbReference type="Gene3D" id="3.90.550.10">
    <property type="entry name" value="Spore Coat Polysaccharide Biosynthesis Protein SpsA, Chain A"/>
    <property type="match status" value="2"/>
</dbReference>
<dbReference type="PANTHER" id="PTHR43179">
    <property type="entry name" value="RHAMNOSYLTRANSFERASE WBBL"/>
    <property type="match status" value="1"/>
</dbReference>
<dbReference type="EMBL" id="CAESAO010000072">
    <property type="protein sequence ID" value="CAB4344164.1"/>
    <property type="molecule type" value="Genomic_DNA"/>
</dbReference>
<gene>
    <name evidence="5" type="ORF">UFOPK3522_00920</name>
</gene>
<keyword evidence="2" id="KW-0328">Glycosyltransferase</keyword>